<keyword evidence="9" id="KW-1185">Reference proteome</keyword>
<dbReference type="Pfam" id="PF01193">
    <property type="entry name" value="RNA_pol_L"/>
    <property type="match status" value="1"/>
</dbReference>
<evidence type="ECO:0000256" key="6">
    <source>
        <dbReference type="ARBA" id="ARBA00025804"/>
    </source>
</evidence>
<comment type="subcellular location">
    <subcellularLocation>
        <location evidence="1">Nucleus</location>
    </subcellularLocation>
</comment>
<dbReference type="GO" id="GO:0003899">
    <property type="term" value="F:DNA-directed RNA polymerase activity"/>
    <property type="evidence" value="ECO:0007669"/>
    <property type="project" value="InterPro"/>
</dbReference>
<evidence type="ECO:0000256" key="1">
    <source>
        <dbReference type="ARBA" id="ARBA00004123"/>
    </source>
</evidence>
<dbReference type="GO" id="GO:0005736">
    <property type="term" value="C:RNA polymerase I complex"/>
    <property type="evidence" value="ECO:0007669"/>
    <property type="project" value="TreeGrafter"/>
</dbReference>
<name>A0AB34JA30_PRYPA</name>
<dbReference type="InterPro" id="IPR033901">
    <property type="entry name" value="RNAPI/III_AC40"/>
</dbReference>
<dbReference type="GO" id="GO:0006351">
    <property type="term" value="P:DNA-templated transcription"/>
    <property type="evidence" value="ECO:0007669"/>
    <property type="project" value="InterPro"/>
</dbReference>
<evidence type="ECO:0000259" key="7">
    <source>
        <dbReference type="SMART" id="SM00662"/>
    </source>
</evidence>
<dbReference type="InterPro" id="IPR050518">
    <property type="entry name" value="Rpo3/RPB3_RNA_Pol_subunit"/>
</dbReference>
<gene>
    <name evidence="8" type="ORF">AB1Y20_001886</name>
</gene>
<protein>
    <recommendedName>
        <fullName evidence="2">DNA-directed RNA polymerases I and III subunit RPAC1</fullName>
    </recommendedName>
</protein>
<comment type="similarity">
    <text evidence="6">Belongs to the archaeal Rpo3/eukaryotic RPB3 RNA polymerase subunit family.</text>
</comment>
<dbReference type="InterPro" id="IPR011262">
    <property type="entry name" value="DNA-dir_RNA_pol_insert"/>
</dbReference>
<dbReference type="Proteomes" id="UP001515480">
    <property type="component" value="Unassembled WGS sequence"/>
</dbReference>
<comment type="caution">
    <text evidence="8">The sequence shown here is derived from an EMBL/GenBank/DDBJ whole genome shotgun (WGS) entry which is preliminary data.</text>
</comment>
<accession>A0AB34JA30</accession>
<sequence length="365" mass="40457">MAMRHVSDPNALPAHLELQRTQLSLGADAPTHTATVEYAGAYAAHDLDNSFSLARFRRDFRVALHHLDEELIVFDLVGIDCAIANAFRRILLAEVPTMAIEKVFILNNTSMLQDEVLAHRLGLLPIRADPRKFHSRAPDEDANEENVISFRLKVECSRQKPDTGKGSNDMVNDRVTSAMLQWIPQGDQQDRFSAQPIRPVHDDILIAKLRPGQEIELEAWCEKGIGKTHAKWSPVCTASYRLLPAITFASTPRAHEKAAGGWADDEAAPRRPTARLFDLAEGERPTPLVTRPRGCSMCLVRPYPNWADKVKLGKIRDHFIFSVETTGALPPEVLFQEAVKVLMQKASDIASLLKDVAAGQATAAP</sequence>
<dbReference type="InterPro" id="IPR036603">
    <property type="entry name" value="RBP11-like"/>
</dbReference>
<reference evidence="8 9" key="1">
    <citation type="journal article" date="2024" name="Science">
        <title>Giant polyketide synthase enzymes in the biosynthesis of giant marine polyether toxins.</title>
        <authorList>
            <person name="Fallon T.R."/>
            <person name="Shende V.V."/>
            <person name="Wierzbicki I.H."/>
            <person name="Pendleton A.L."/>
            <person name="Watervoot N.F."/>
            <person name="Auber R.P."/>
            <person name="Gonzalez D.J."/>
            <person name="Wisecaver J.H."/>
            <person name="Moore B.S."/>
        </authorList>
    </citation>
    <scope>NUCLEOTIDE SEQUENCE [LARGE SCALE GENOMIC DNA]</scope>
    <source>
        <strain evidence="8 9">12B1</strain>
    </source>
</reference>
<evidence type="ECO:0000313" key="8">
    <source>
        <dbReference type="EMBL" id="KAL1515252.1"/>
    </source>
</evidence>
<keyword evidence="5" id="KW-0539">Nucleus</keyword>
<evidence type="ECO:0000313" key="9">
    <source>
        <dbReference type="Proteomes" id="UP001515480"/>
    </source>
</evidence>
<dbReference type="GO" id="GO:0005666">
    <property type="term" value="C:RNA polymerase III complex"/>
    <property type="evidence" value="ECO:0007669"/>
    <property type="project" value="TreeGrafter"/>
</dbReference>
<dbReference type="CDD" id="cd07032">
    <property type="entry name" value="RNAP_I_II_AC40"/>
    <property type="match status" value="1"/>
</dbReference>
<dbReference type="HAMAP" id="MF_00320">
    <property type="entry name" value="RNApol_arch_Rpo3"/>
    <property type="match status" value="1"/>
</dbReference>
<dbReference type="Gene3D" id="3.30.1360.10">
    <property type="entry name" value="RNA polymerase, RBP11-like subunit"/>
    <property type="match status" value="1"/>
</dbReference>
<dbReference type="InterPro" id="IPR036643">
    <property type="entry name" value="RNApol_insert_sf"/>
</dbReference>
<dbReference type="InterPro" id="IPR001514">
    <property type="entry name" value="DNA-dir_RNA_pol_30-40kDasu_CS"/>
</dbReference>
<dbReference type="PROSITE" id="PS00446">
    <property type="entry name" value="RNA_POL_D_30KD"/>
    <property type="match status" value="1"/>
</dbReference>
<dbReference type="Gene3D" id="2.170.120.12">
    <property type="entry name" value="DNA-directed RNA polymerase, insert domain"/>
    <property type="match status" value="1"/>
</dbReference>
<dbReference type="AlphaFoldDB" id="A0AB34JA30"/>
<dbReference type="PANTHER" id="PTHR11800">
    <property type="entry name" value="DNA-DIRECTED RNA POLYMERASE"/>
    <property type="match status" value="1"/>
</dbReference>
<evidence type="ECO:0000256" key="4">
    <source>
        <dbReference type="ARBA" id="ARBA00023163"/>
    </source>
</evidence>
<dbReference type="SUPFAM" id="SSF56553">
    <property type="entry name" value="Insert subdomain of RNA polymerase alpha subunit"/>
    <property type="match status" value="1"/>
</dbReference>
<dbReference type="SMART" id="SM00662">
    <property type="entry name" value="RPOLD"/>
    <property type="match status" value="1"/>
</dbReference>
<keyword evidence="4" id="KW-0804">Transcription</keyword>
<dbReference type="InterPro" id="IPR022842">
    <property type="entry name" value="RNAP_Rpo3/Rpb3/RPAC1"/>
</dbReference>
<evidence type="ECO:0000256" key="5">
    <source>
        <dbReference type="ARBA" id="ARBA00023242"/>
    </source>
</evidence>
<dbReference type="GO" id="GO:0003677">
    <property type="term" value="F:DNA binding"/>
    <property type="evidence" value="ECO:0007669"/>
    <property type="project" value="InterPro"/>
</dbReference>
<evidence type="ECO:0000256" key="3">
    <source>
        <dbReference type="ARBA" id="ARBA00022478"/>
    </source>
</evidence>
<keyword evidence="3" id="KW-0240">DNA-directed RNA polymerase</keyword>
<evidence type="ECO:0000256" key="2">
    <source>
        <dbReference type="ARBA" id="ARBA00022083"/>
    </source>
</evidence>
<proteinExistence type="inferred from homology"/>
<dbReference type="FunFam" id="2.170.120.12:FF:000003">
    <property type="entry name" value="Dna-directed rna polymerases i and iii subunit"/>
    <property type="match status" value="1"/>
</dbReference>
<dbReference type="SUPFAM" id="SSF55257">
    <property type="entry name" value="RBP11-like subunits of RNA polymerase"/>
    <property type="match status" value="1"/>
</dbReference>
<organism evidence="8 9">
    <name type="scientific">Prymnesium parvum</name>
    <name type="common">Toxic golden alga</name>
    <dbReference type="NCBI Taxonomy" id="97485"/>
    <lineage>
        <taxon>Eukaryota</taxon>
        <taxon>Haptista</taxon>
        <taxon>Haptophyta</taxon>
        <taxon>Prymnesiophyceae</taxon>
        <taxon>Prymnesiales</taxon>
        <taxon>Prymnesiaceae</taxon>
        <taxon>Prymnesium</taxon>
    </lineage>
</organism>
<dbReference type="EMBL" id="JBGBPQ010000011">
    <property type="protein sequence ID" value="KAL1515252.1"/>
    <property type="molecule type" value="Genomic_DNA"/>
</dbReference>
<dbReference type="PANTHER" id="PTHR11800:SF13">
    <property type="entry name" value="DNA-DIRECTED RNA POLYMERASES I AND III SUBUNIT RPAC1"/>
    <property type="match status" value="1"/>
</dbReference>
<dbReference type="Pfam" id="PF01000">
    <property type="entry name" value="RNA_pol_A_bac"/>
    <property type="match status" value="1"/>
</dbReference>
<feature type="domain" description="DNA-directed RNA polymerase RpoA/D/Rpb3-type" evidence="7">
    <location>
        <begin position="71"/>
        <end position="352"/>
    </location>
</feature>
<dbReference type="InterPro" id="IPR011263">
    <property type="entry name" value="DNA-dir_RNA_pol_RpoA/D/Rpb3"/>
</dbReference>
<dbReference type="GO" id="GO:0046983">
    <property type="term" value="F:protein dimerization activity"/>
    <property type="evidence" value="ECO:0007669"/>
    <property type="project" value="InterPro"/>
</dbReference>